<dbReference type="Gene3D" id="3.40.50.720">
    <property type="entry name" value="NAD(P)-binding Rossmann-like Domain"/>
    <property type="match status" value="1"/>
</dbReference>
<comment type="similarity">
    <text evidence="1">Belongs to the short-chain dehydrogenases/reductases (SDR) family.</text>
</comment>
<dbReference type="PRINTS" id="PR00081">
    <property type="entry name" value="GDHRDH"/>
</dbReference>
<dbReference type="PANTHER" id="PTHR24320">
    <property type="entry name" value="RETINOL DEHYDROGENASE"/>
    <property type="match status" value="1"/>
</dbReference>
<dbReference type="EMBL" id="CP151508">
    <property type="protein sequence ID" value="WZN64051.1"/>
    <property type="molecule type" value="Genomic_DNA"/>
</dbReference>
<dbReference type="GO" id="GO:0016491">
    <property type="term" value="F:oxidoreductase activity"/>
    <property type="evidence" value="ECO:0007669"/>
    <property type="project" value="UniProtKB-KW"/>
</dbReference>
<reference evidence="3 4" key="1">
    <citation type="submission" date="2024-03" db="EMBL/GenBank/DDBJ databases">
        <title>Complete genome sequence of the green alga Chloropicon roscoffensis RCC1871.</title>
        <authorList>
            <person name="Lemieux C."/>
            <person name="Pombert J.-F."/>
            <person name="Otis C."/>
            <person name="Turmel M."/>
        </authorList>
    </citation>
    <scope>NUCLEOTIDE SEQUENCE [LARGE SCALE GENOMIC DNA]</scope>
    <source>
        <strain evidence="3 4">RCC1871</strain>
    </source>
</reference>
<protein>
    <submittedName>
        <fullName evidence="3">Short-chain dehydrogenase/reductase TIC32</fullName>
    </submittedName>
</protein>
<evidence type="ECO:0000313" key="4">
    <source>
        <dbReference type="Proteomes" id="UP001472866"/>
    </source>
</evidence>
<name>A0AAX4PE56_9CHLO</name>
<sequence>MVAEVEERYTCKRGGSYKQLNPLAIFRHFSGTPGPSGFGASTTARGVLENWVGKGKVAVVTGPYSGIGLATARELARKGCEVVLAGRKKAGRGKEWVEREILSANANAKVTQIDLDLTSLASVRHFASEFRKSGKDLNILVNNAGVMAVPFSRSKEGHELQFATNHLGHFLLTSLLLDRMKESARKRGAPQGRIVNVSSSAHYMSYRNKFLLEENEIDDPAKYQEWRAYGQSKLCNVLHARELDARLREEEGGKASSSRSLVAVAVHPGVIITELQSHLEVPRPVRAVAELALRPFLKSIDQGAATTVFVATAPAGQVNGGEFYYDCNEQGSAEESKRRGLGRRLWRMSEKFCAGFF</sequence>
<dbReference type="InterPro" id="IPR002347">
    <property type="entry name" value="SDR_fam"/>
</dbReference>
<accession>A0AAX4PE56</accession>
<evidence type="ECO:0000256" key="2">
    <source>
        <dbReference type="ARBA" id="ARBA00023002"/>
    </source>
</evidence>
<dbReference type="PANTHER" id="PTHR24320:SF227">
    <property type="entry name" value="RETINOL DEHYDROGENASE 11"/>
    <property type="match status" value="1"/>
</dbReference>
<gene>
    <name evidence="3" type="ORF">HKI87_08g56050</name>
</gene>
<evidence type="ECO:0000256" key="1">
    <source>
        <dbReference type="ARBA" id="ARBA00006484"/>
    </source>
</evidence>
<keyword evidence="2" id="KW-0560">Oxidoreductase</keyword>
<dbReference type="Proteomes" id="UP001472866">
    <property type="component" value="Chromosome 08"/>
</dbReference>
<evidence type="ECO:0000313" key="3">
    <source>
        <dbReference type="EMBL" id="WZN64051.1"/>
    </source>
</evidence>
<organism evidence="3 4">
    <name type="scientific">Chloropicon roscoffensis</name>
    <dbReference type="NCBI Taxonomy" id="1461544"/>
    <lineage>
        <taxon>Eukaryota</taxon>
        <taxon>Viridiplantae</taxon>
        <taxon>Chlorophyta</taxon>
        <taxon>Chloropicophyceae</taxon>
        <taxon>Chloropicales</taxon>
        <taxon>Chloropicaceae</taxon>
        <taxon>Chloropicon</taxon>
    </lineage>
</organism>
<dbReference type="CDD" id="cd05327">
    <property type="entry name" value="retinol-DH_like_SDR_c_like"/>
    <property type="match status" value="1"/>
</dbReference>
<proteinExistence type="inferred from homology"/>
<dbReference type="SUPFAM" id="SSF51735">
    <property type="entry name" value="NAD(P)-binding Rossmann-fold domains"/>
    <property type="match status" value="1"/>
</dbReference>
<dbReference type="InterPro" id="IPR036291">
    <property type="entry name" value="NAD(P)-bd_dom_sf"/>
</dbReference>
<dbReference type="AlphaFoldDB" id="A0AAX4PE56"/>
<keyword evidence="4" id="KW-1185">Reference proteome</keyword>
<dbReference type="Pfam" id="PF00106">
    <property type="entry name" value="adh_short"/>
    <property type="match status" value="1"/>
</dbReference>